<evidence type="ECO:0000313" key="2">
    <source>
        <dbReference type="EMBL" id="CEJ91892.1"/>
    </source>
</evidence>
<proteinExistence type="predicted"/>
<feature type="region of interest" description="Disordered" evidence="1">
    <location>
        <begin position="63"/>
        <end position="87"/>
    </location>
</feature>
<dbReference type="AlphaFoldDB" id="A0A0A1TN66"/>
<evidence type="ECO:0000313" key="3">
    <source>
        <dbReference type="Proteomes" id="UP000039046"/>
    </source>
</evidence>
<dbReference type="STRING" id="1531966.A0A0A1TN66"/>
<dbReference type="OrthoDB" id="10646704at2759"/>
<dbReference type="EMBL" id="CDHN01000004">
    <property type="protein sequence ID" value="CEJ91892.1"/>
    <property type="molecule type" value="Genomic_DNA"/>
</dbReference>
<feature type="compositionally biased region" description="Polar residues" evidence="1">
    <location>
        <begin position="63"/>
        <end position="74"/>
    </location>
</feature>
<reference evidence="2 3" key="1">
    <citation type="journal article" date="2015" name="Genome Announc.">
        <title>Draft Genome Sequence and Gene Annotation of the Entomopathogenic Fungus Verticillium hemipterigenum.</title>
        <authorList>
            <person name="Horn F."/>
            <person name="Habel A."/>
            <person name="Scharf D.H."/>
            <person name="Dworschak J."/>
            <person name="Brakhage A.A."/>
            <person name="Guthke R."/>
            <person name="Hertweck C."/>
            <person name="Linde J."/>
        </authorList>
    </citation>
    <scope>NUCLEOTIDE SEQUENCE [LARGE SCALE GENOMIC DNA]</scope>
</reference>
<dbReference type="HOGENOM" id="CLU_1778761_0_0_1"/>
<protein>
    <submittedName>
        <fullName evidence="2">Uncharacterized protein</fullName>
    </submittedName>
</protein>
<sequence>MTANLVEHVLSASTILSTNEPGTLTLVDGTSELLATHSYLQSESGLEEGDSFQASPSVASLTASVNTANSSPNNDSQAEDDSASDEVVDLSRQRGDVSLYGFYATTLGKWGVLLWLILVALGCFSNRLPLIYIRIWLQKDPKNNLY</sequence>
<keyword evidence="3" id="KW-1185">Reference proteome</keyword>
<evidence type="ECO:0000256" key="1">
    <source>
        <dbReference type="SAM" id="MobiDB-lite"/>
    </source>
</evidence>
<dbReference type="Proteomes" id="UP000039046">
    <property type="component" value="Unassembled WGS sequence"/>
</dbReference>
<feature type="compositionally biased region" description="Acidic residues" evidence="1">
    <location>
        <begin position="77"/>
        <end position="87"/>
    </location>
</feature>
<name>A0A0A1TN66_9HYPO</name>
<organism evidence="2 3">
    <name type="scientific">[Torrubiella] hemipterigena</name>
    <dbReference type="NCBI Taxonomy" id="1531966"/>
    <lineage>
        <taxon>Eukaryota</taxon>
        <taxon>Fungi</taxon>
        <taxon>Dikarya</taxon>
        <taxon>Ascomycota</taxon>
        <taxon>Pezizomycotina</taxon>
        <taxon>Sordariomycetes</taxon>
        <taxon>Hypocreomycetidae</taxon>
        <taxon>Hypocreales</taxon>
        <taxon>Clavicipitaceae</taxon>
        <taxon>Clavicipitaceae incertae sedis</taxon>
        <taxon>'Torrubiella' clade</taxon>
    </lineage>
</organism>
<accession>A0A0A1TN66</accession>
<gene>
    <name evidence="2" type="ORF">VHEMI07577</name>
</gene>